<feature type="region of interest" description="Disordered" evidence="1">
    <location>
        <begin position="1"/>
        <end position="59"/>
    </location>
</feature>
<dbReference type="EMBL" id="BEXD01001925">
    <property type="protein sequence ID" value="GBB96348.1"/>
    <property type="molecule type" value="Genomic_DNA"/>
</dbReference>
<dbReference type="AlphaFoldDB" id="A0A2Z6RWQ4"/>
<sequence>MLCIIPRFRRNNDERKDDDEREKDDGRKDEKEREDHEGEKSGNSDNNSDKHDRDKMNMTDDKIVNLDEPIPVGFKSNLEICNFLVTYPHIFHLANKILEIDSGSGLMSLTVYADNACL</sequence>
<protein>
    <submittedName>
        <fullName evidence="2">Uncharacterized protein</fullName>
    </submittedName>
</protein>
<keyword evidence="3" id="KW-1185">Reference proteome</keyword>
<reference evidence="2 3" key="1">
    <citation type="submission" date="2017-11" db="EMBL/GenBank/DDBJ databases">
        <title>The genome of Rhizophagus clarus HR1 reveals common genetic basis of auxotrophy among arbuscular mycorrhizal fungi.</title>
        <authorList>
            <person name="Kobayashi Y."/>
        </authorList>
    </citation>
    <scope>NUCLEOTIDE SEQUENCE [LARGE SCALE GENOMIC DNA]</scope>
    <source>
        <strain evidence="2 3">HR1</strain>
    </source>
</reference>
<evidence type="ECO:0000256" key="1">
    <source>
        <dbReference type="SAM" id="MobiDB-lite"/>
    </source>
</evidence>
<comment type="caution">
    <text evidence="2">The sequence shown here is derived from an EMBL/GenBank/DDBJ whole genome shotgun (WGS) entry which is preliminary data.</text>
</comment>
<evidence type="ECO:0000313" key="3">
    <source>
        <dbReference type="Proteomes" id="UP000247702"/>
    </source>
</evidence>
<accession>A0A2Z6RWQ4</accession>
<gene>
    <name evidence="2" type="ORF">RclHR1_27300004</name>
</gene>
<dbReference type="Proteomes" id="UP000247702">
    <property type="component" value="Unassembled WGS sequence"/>
</dbReference>
<feature type="compositionally biased region" description="Basic and acidic residues" evidence="1">
    <location>
        <begin position="23"/>
        <end position="59"/>
    </location>
</feature>
<proteinExistence type="predicted"/>
<organism evidence="2 3">
    <name type="scientific">Rhizophagus clarus</name>
    <dbReference type="NCBI Taxonomy" id="94130"/>
    <lineage>
        <taxon>Eukaryota</taxon>
        <taxon>Fungi</taxon>
        <taxon>Fungi incertae sedis</taxon>
        <taxon>Mucoromycota</taxon>
        <taxon>Glomeromycotina</taxon>
        <taxon>Glomeromycetes</taxon>
        <taxon>Glomerales</taxon>
        <taxon>Glomeraceae</taxon>
        <taxon>Rhizophagus</taxon>
    </lineage>
</organism>
<evidence type="ECO:0000313" key="2">
    <source>
        <dbReference type="EMBL" id="GBB96348.1"/>
    </source>
</evidence>
<name>A0A2Z6RWQ4_9GLOM</name>